<dbReference type="Pfam" id="PF00132">
    <property type="entry name" value="Hexapep"/>
    <property type="match status" value="1"/>
</dbReference>
<evidence type="ECO:0008006" key="3">
    <source>
        <dbReference type="Google" id="ProtNLM"/>
    </source>
</evidence>
<reference evidence="1" key="1">
    <citation type="journal article" date="2021" name="Proc. Natl. Acad. Sci. U.S.A.">
        <title>Global biogeography of chemosynthetic symbionts reveals both localized and globally distributed symbiont groups. .</title>
        <authorList>
            <person name="Osvatic J.T."/>
            <person name="Wilkins L.G.E."/>
            <person name="Leibrecht L."/>
            <person name="Leray M."/>
            <person name="Zauner S."/>
            <person name="Polzin J."/>
            <person name="Camacho Y."/>
            <person name="Gros O."/>
            <person name="van Gils J.A."/>
            <person name="Eisen J.A."/>
            <person name="Petersen J.M."/>
            <person name="Yuen B."/>
        </authorList>
    </citation>
    <scope>NUCLEOTIDE SEQUENCE</scope>
    <source>
        <strain evidence="1">MAGL173</strain>
    </source>
</reference>
<dbReference type="EMBL" id="JAEPDI010000002">
    <property type="protein sequence ID" value="MCG7938233.1"/>
    <property type="molecule type" value="Genomic_DNA"/>
</dbReference>
<dbReference type="SUPFAM" id="SSF51161">
    <property type="entry name" value="Trimeric LpxA-like enzymes"/>
    <property type="match status" value="1"/>
</dbReference>
<organism evidence="1 2">
    <name type="scientific">Candidatus Thiodiazotropha lotti</name>
    <dbReference type="NCBI Taxonomy" id="2792787"/>
    <lineage>
        <taxon>Bacteria</taxon>
        <taxon>Pseudomonadati</taxon>
        <taxon>Pseudomonadota</taxon>
        <taxon>Gammaproteobacteria</taxon>
        <taxon>Chromatiales</taxon>
        <taxon>Sedimenticolaceae</taxon>
        <taxon>Candidatus Thiodiazotropha</taxon>
    </lineage>
</organism>
<dbReference type="InterPro" id="IPR011004">
    <property type="entry name" value="Trimer_LpxA-like_sf"/>
</dbReference>
<dbReference type="AlphaFoldDB" id="A0A9E4K378"/>
<comment type="caution">
    <text evidence="1">The sequence shown here is derived from an EMBL/GenBank/DDBJ whole genome shotgun (WGS) entry which is preliminary data.</text>
</comment>
<gene>
    <name evidence="1" type="ORF">JAZ04_05155</name>
</gene>
<dbReference type="PANTHER" id="PTHR42811">
    <property type="entry name" value="SERINE ACETYLTRANSFERASE"/>
    <property type="match status" value="1"/>
</dbReference>
<evidence type="ECO:0000313" key="1">
    <source>
        <dbReference type="EMBL" id="MCG7938233.1"/>
    </source>
</evidence>
<sequence>MTLMILSKDIDRYIEVVSKGQTYTPVGKWFLLLRRSSLFAIAVFRYGYWVQQKFPDKKHKLIRVMLNILYHIGRKVCMIWGKYEILETTPVGPGLVIADKGRIVVGANKIGSNVTIFSNVTIGMDMDGKKSEIGDNVVICSNSIVYGPIKVGNGCVVEPESVLTKTIPDGLSVKGNPARVSGRNVDVQSFIENELSA</sequence>
<dbReference type="InterPro" id="IPR001451">
    <property type="entry name" value="Hexapep"/>
</dbReference>
<name>A0A9E4K378_9GAMM</name>
<evidence type="ECO:0000313" key="2">
    <source>
        <dbReference type="Proteomes" id="UP000886687"/>
    </source>
</evidence>
<accession>A0A9E4K378</accession>
<dbReference type="Proteomes" id="UP000886687">
    <property type="component" value="Unassembled WGS sequence"/>
</dbReference>
<protein>
    <recommendedName>
        <fullName evidence="3">Serine acetyltransferase</fullName>
    </recommendedName>
</protein>
<proteinExistence type="predicted"/>
<dbReference type="Gene3D" id="2.160.10.10">
    <property type="entry name" value="Hexapeptide repeat proteins"/>
    <property type="match status" value="1"/>
</dbReference>